<evidence type="ECO:0000313" key="4">
    <source>
        <dbReference type="Proteomes" id="UP000502823"/>
    </source>
</evidence>
<dbReference type="GO" id="GO:0005737">
    <property type="term" value="C:cytoplasm"/>
    <property type="evidence" value="ECO:0007669"/>
    <property type="project" value="TreeGrafter"/>
</dbReference>
<dbReference type="Proteomes" id="UP000502823">
    <property type="component" value="Unassembled WGS sequence"/>
</dbReference>
<accession>A0A6L2Q142</accession>
<sequence length="1052" mass="113895">MTVVLLKEVSEKLNRFGSVTPAALSNLKIAVKRIVVGPNHFALLLEDGRVCRVSFSIISDRLDLSKNDPNKSVCGSNINSSKVGSTGGSGSSSSSRQLARTRAPRIMRSNASLRGAAGGAGGAAGGRGAPGVIMGAGAGAGGTGGGSRPIVPAPYVPEELVSQAQVVLQGKSRNLIIRELQRTNLDVNLAVNNLLSRDDEEGDDADDAPDSYVPEDLISLLDGGFHSEHSVIIDADAMFSEDMFGYSAMRSRGSTSSRRLTADRDRESDRDRDRDRDSFSRWRDRQYFGPRRWLESALRDSTWDKDSESKKKEFAAQSPLWMSDELEFWPERGEPLPQFALLAALYSELIAVTVSGQLYQWKWNEAEPYRHAENVNIHHPKTVALGLLSERIVQISATVIRCSVATESGKVATWMDELLNHAAVKLEHPAQSFTEFTLDRIVSLHTCALYTVSRLESGALYWWGVLPFGQRKRLWEKHRAKSRKHRPSTVAADIVCGSQVCMKNSPMYQPGAIGFTISGGVPKVGQLLNAAWNLTDLCRFKLVTTPPPAPHHSASSTPEHRRGADSSSTNSSGPGVTAGSSLPAPGSSGNKNNLHKETADRLDMPPPPSPASSTCSDTGSITTSHKRQKRPAPKGEDTEKKDEEEWQLKDVVFVEDVKSVPVGMVLKVDGAHVAVRFPCSKDCKEMKDLTSDDTVSLLQDCRLMRKDELQVIKSGTTSRAPDCFVRIPRRVNIADGGQILTITVDGQGIHAVVKTGMKLSYVVYNLSSGRAEQDSPFPSDTSSFLGLEPQNISLTSAGETSESVLILRDGNSTIYPLAKDCVDSIRDPHWLDLPPVRCIGAGTHALSVPPGSNLKNQVAVIVLALESQVLMPRILRCDIEGVKQVLLNLEQDATYFVSECCSSDVGPSLQSILMERCDGNRNILHACVTMCAPTSNKEGDQGVYNNKILCVERDIAVDAGAHQPLADEAIPTLSWPPETFDPTSGDEDSLMGIGVSSTPVTKPTTSSSVSGVASNSYVVDPTERKNNALLALQLLCESSVLSPHLKEMLVAK</sequence>
<gene>
    <name evidence="3" type="ORF">Cfor_02382</name>
</gene>
<dbReference type="GO" id="GO:0090263">
    <property type="term" value="P:positive regulation of canonical Wnt signaling pathway"/>
    <property type="evidence" value="ECO:0007669"/>
    <property type="project" value="TreeGrafter"/>
</dbReference>
<feature type="compositionally biased region" description="Low complexity" evidence="1">
    <location>
        <begin position="578"/>
        <end position="589"/>
    </location>
</feature>
<dbReference type="InterPro" id="IPR009091">
    <property type="entry name" value="RCC1/BLIP-II"/>
</dbReference>
<dbReference type="FunFam" id="1.10.8.10:FF:000009">
    <property type="entry name" value="Putative E3 ubiquitin-protein ligase UBR5"/>
    <property type="match status" value="1"/>
</dbReference>
<feature type="compositionally biased region" description="Polar residues" evidence="1">
    <location>
        <begin position="565"/>
        <end position="574"/>
    </location>
</feature>
<proteinExistence type="predicted"/>
<evidence type="ECO:0000313" key="3">
    <source>
        <dbReference type="EMBL" id="GFG38496.1"/>
    </source>
</evidence>
<dbReference type="PANTHER" id="PTHR46276:SF1">
    <property type="entry name" value="E3 UBIQUITIN-PROTEIN LIGASE UBR5"/>
    <property type="match status" value="1"/>
</dbReference>
<feature type="compositionally biased region" description="Polar residues" evidence="1">
    <location>
        <begin position="614"/>
        <end position="623"/>
    </location>
</feature>
<feature type="compositionally biased region" description="Basic and acidic residues" evidence="1">
    <location>
        <begin position="633"/>
        <end position="643"/>
    </location>
</feature>
<dbReference type="CDD" id="cd14423">
    <property type="entry name" value="CUE_UBR5"/>
    <property type="match status" value="1"/>
</dbReference>
<dbReference type="Pfam" id="PF11547">
    <property type="entry name" value="E3_UbLigase_EDD"/>
    <property type="match status" value="1"/>
</dbReference>
<dbReference type="InterPro" id="IPR024725">
    <property type="entry name" value="UBR5_UBA"/>
</dbReference>
<dbReference type="Gene3D" id="2.130.10.30">
    <property type="entry name" value="Regulator of chromosome condensation 1/beta-lactamase-inhibitor protein II"/>
    <property type="match status" value="1"/>
</dbReference>
<dbReference type="GO" id="GO:0034450">
    <property type="term" value="F:ubiquitin-ubiquitin ligase activity"/>
    <property type="evidence" value="ECO:0007669"/>
    <property type="project" value="TreeGrafter"/>
</dbReference>
<feature type="region of interest" description="Disordered" evidence="1">
    <location>
        <begin position="69"/>
        <end position="121"/>
    </location>
</feature>
<dbReference type="GO" id="GO:0043130">
    <property type="term" value="F:ubiquitin binding"/>
    <property type="evidence" value="ECO:0007669"/>
    <property type="project" value="InterPro"/>
</dbReference>
<feature type="region of interest" description="Disordered" evidence="1">
    <location>
        <begin position="547"/>
        <end position="643"/>
    </location>
</feature>
<name>A0A6L2Q142_COPFO</name>
<dbReference type="EMBL" id="BLKM01012991">
    <property type="protein sequence ID" value="GFG38496.1"/>
    <property type="molecule type" value="Genomic_DNA"/>
</dbReference>
<dbReference type="PANTHER" id="PTHR46276">
    <property type="entry name" value="E3 UBIQUITIN-PROTEIN LIGASE UBR5"/>
    <property type="match status" value="1"/>
</dbReference>
<dbReference type="InterPro" id="IPR015940">
    <property type="entry name" value="UBA"/>
</dbReference>
<feature type="region of interest" description="Disordered" evidence="1">
    <location>
        <begin position="255"/>
        <end position="275"/>
    </location>
</feature>
<dbReference type="SUPFAM" id="SSF50985">
    <property type="entry name" value="RCC1/BLIP-II"/>
    <property type="match status" value="1"/>
</dbReference>
<comment type="caution">
    <text evidence="3">The sequence shown here is derived from an EMBL/GenBank/DDBJ whole genome shotgun (WGS) entry which is preliminary data.</text>
</comment>
<keyword evidence="4" id="KW-1185">Reference proteome</keyword>
<feature type="domain" description="UBA" evidence="2">
    <location>
        <begin position="155"/>
        <end position="197"/>
    </location>
</feature>
<dbReference type="InParanoid" id="A0A6L2Q142"/>
<dbReference type="PROSITE" id="PS50030">
    <property type="entry name" value="UBA"/>
    <property type="match status" value="1"/>
</dbReference>
<protein>
    <recommendedName>
        <fullName evidence="2">UBA domain-containing protein</fullName>
    </recommendedName>
</protein>
<dbReference type="OrthoDB" id="298098at2759"/>
<feature type="compositionally biased region" description="Basic and acidic residues" evidence="1">
    <location>
        <begin position="594"/>
        <end position="603"/>
    </location>
</feature>
<reference evidence="4" key="1">
    <citation type="submission" date="2020-01" db="EMBL/GenBank/DDBJ databases">
        <title>Draft genome sequence of the Termite Coptotermes fromosanus.</title>
        <authorList>
            <person name="Itakura S."/>
            <person name="Yosikawa Y."/>
            <person name="Umezawa K."/>
        </authorList>
    </citation>
    <scope>NUCLEOTIDE SEQUENCE [LARGE SCALE GENOMIC DNA]</scope>
</reference>
<feature type="compositionally biased region" description="Basic and acidic residues" evidence="1">
    <location>
        <begin position="260"/>
        <end position="275"/>
    </location>
</feature>
<dbReference type="GO" id="GO:0000209">
    <property type="term" value="P:protein polyubiquitination"/>
    <property type="evidence" value="ECO:0007669"/>
    <property type="project" value="TreeGrafter"/>
</dbReference>
<dbReference type="GO" id="GO:0005634">
    <property type="term" value="C:nucleus"/>
    <property type="evidence" value="ECO:0007669"/>
    <property type="project" value="TreeGrafter"/>
</dbReference>
<dbReference type="Gene3D" id="1.10.8.10">
    <property type="entry name" value="DNA helicase RuvA subunit, C-terminal domain"/>
    <property type="match status" value="1"/>
</dbReference>
<evidence type="ECO:0000256" key="1">
    <source>
        <dbReference type="SAM" id="MobiDB-lite"/>
    </source>
</evidence>
<dbReference type="AlphaFoldDB" id="A0A6L2Q142"/>
<organism evidence="3 4">
    <name type="scientific">Coptotermes formosanus</name>
    <name type="common">Formosan subterranean termite</name>
    <dbReference type="NCBI Taxonomy" id="36987"/>
    <lineage>
        <taxon>Eukaryota</taxon>
        <taxon>Metazoa</taxon>
        <taxon>Ecdysozoa</taxon>
        <taxon>Arthropoda</taxon>
        <taxon>Hexapoda</taxon>
        <taxon>Insecta</taxon>
        <taxon>Pterygota</taxon>
        <taxon>Neoptera</taxon>
        <taxon>Polyneoptera</taxon>
        <taxon>Dictyoptera</taxon>
        <taxon>Blattodea</taxon>
        <taxon>Blattoidea</taxon>
        <taxon>Termitoidae</taxon>
        <taxon>Rhinotermitidae</taxon>
        <taxon>Coptotermes</taxon>
    </lineage>
</organism>
<evidence type="ECO:0000259" key="2">
    <source>
        <dbReference type="PROSITE" id="PS50030"/>
    </source>
</evidence>